<keyword evidence="2" id="KW-1185">Reference proteome</keyword>
<dbReference type="EMBL" id="WMEU01000003">
    <property type="protein sequence ID" value="MYL53791.1"/>
    <property type="molecule type" value="Genomic_DNA"/>
</dbReference>
<name>A0ACC7VHZ3_9BACI</name>
<evidence type="ECO:0000313" key="2">
    <source>
        <dbReference type="Proteomes" id="UP000466692"/>
    </source>
</evidence>
<proteinExistence type="predicted"/>
<organism evidence="1 2">
    <name type="scientific">Pontibacillus yanchengensis</name>
    <dbReference type="NCBI Taxonomy" id="462910"/>
    <lineage>
        <taxon>Bacteria</taxon>
        <taxon>Bacillati</taxon>
        <taxon>Bacillota</taxon>
        <taxon>Bacilli</taxon>
        <taxon>Bacillales</taxon>
        <taxon>Bacillaceae</taxon>
        <taxon>Pontibacillus</taxon>
    </lineage>
</organism>
<evidence type="ECO:0000313" key="1">
    <source>
        <dbReference type="EMBL" id="MYL53791.1"/>
    </source>
</evidence>
<dbReference type="Proteomes" id="UP000466692">
    <property type="component" value="Unassembled WGS sequence"/>
</dbReference>
<comment type="caution">
    <text evidence="1">The sequence shown here is derived from an EMBL/GenBank/DDBJ whole genome shotgun (WGS) entry which is preliminary data.</text>
</comment>
<accession>A0ACC7VHZ3</accession>
<sequence>MKGRKQVIVEQDIPCTLRDGTTLYANIYRPEKFGTFPVLLTRLPYNKNLPDFSHRYIDPLRLARAGYVVIIQDVRGRFTSEGVFKPFIQEREDGYDAVEWAASLPYSNGEVGMFGLSYYGFTQIYAAAEQPPSLKAMAPAMTGNDLRDGLVYRGGAFELGLFATWMIDSVAPDMLMRNGKDDKQDKLPDIYDYLDHINEWLTYTPLRKWPPLRNLPEVRDVFLRFAKPALTDDIFTQTSYKKELATINIPAFHIAGWYDCFLGTTIENYTEMSKSDADQKLIIGPWGHGEFDSLQGEVTFGSSGSGSWIDRKGDIMDLHIEWFNKWMNPAKESGKTFDSTVSIFIMGINQWRYENEWPLARTQFTPFYFHGDGSGSTGRLSTQPPGVQEETDTYIYNPNNPVPTVGGGTLFYQGLNAGAHDQREVEQRGDVLTYTTPILEKSLEVTGPIKVVLWASTDVKDTDFTAKLVDVYPDGTAINLTDGIIRARYREGPIELPDLQGERVRYEVDLWATSNVYLPGHAIRVEISSSNFPRYDVNLNTGLSGIDSTDREQATQTIYHDQDYPSHIVLPIIPG</sequence>
<keyword evidence="1" id="KW-0378">Hydrolase</keyword>
<reference evidence="1" key="1">
    <citation type="submission" date="2019-11" db="EMBL/GenBank/DDBJ databases">
        <title>Genome sequences of 17 halophilic strains isolated from different environments.</title>
        <authorList>
            <person name="Furrow R.E."/>
        </authorList>
    </citation>
    <scope>NUCLEOTIDE SEQUENCE</scope>
    <source>
        <strain evidence="1">22510_22_Filter</strain>
    </source>
</reference>
<protein>
    <submittedName>
        <fullName evidence="1">CocE/NonD family hydrolase</fullName>
    </submittedName>
</protein>
<gene>
    <name evidence="1" type="ORF">GLW08_10630</name>
</gene>